<evidence type="ECO:0000256" key="3">
    <source>
        <dbReference type="ARBA" id="ARBA00012438"/>
    </source>
</evidence>
<feature type="domain" description="Histidine kinase" evidence="20">
    <location>
        <begin position="333"/>
        <end position="560"/>
    </location>
</feature>
<evidence type="ECO:0000256" key="6">
    <source>
        <dbReference type="ARBA" id="ARBA00022553"/>
    </source>
</evidence>
<dbReference type="Pfam" id="PF02518">
    <property type="entry name" value="HATPase_c"/>
    <property type="match status" value="1"/>
</dbReference>
<dbReference type="Proteomes" id="UP001069090">
    <property type="component" value="Unassembled WGS sequence"/>
</dbReference>
<evidence type="ECO:0000256" key="5">
    <source>
        <dbReference type="ARBA" id="ARBA00022519"/>
    </source>
</evidence>
<feature type="domain" description="HPt" evidence="23">
    <location>
        <begin position="744"/>
        <end position="844"/>
    </location>
</feature>
<dbReference type="PANTHER" id="PTHR43047:SF72">
    <property type="entry name" value="OSMOSENSING HISTIDINE PROTEIN KINASE SLN1"/>
    <property type="match status" value="1"/>
</dbReference>
<comment type="subcellular location">
    <subcellularLocation>
        <location evidence="2">Cell inner membrane</location>
        <topology evidence="2">Multi-pass membrane protein</topology>
    </subcellularLocation>
</comment>
<dbReference type="Gene3D" id="1.10.287.130">
    <property type="match status" value="1"/>
</dbReference>
<dbReference type="GO" id="GO:0005524">
    <property type="term" value="F:ATP binding"/>
    <property type="evidence" value="ECO:0007669"/>
    <property type="project" value="UniProtKB-KW"/>
</dbReference>
<keyword evidence="12 19" id="KW-1133">Transmembrane helix</keyword>
<dbReference type="SUPFAM" id="SSF55785">
    <property type="entry name" value="PYP-like sensor domain (PAS domain)"/>
    <property type="match status" value="1"/>
</dbReference>
<dbReference type="PROSITE" id="PS50894">
    <property type="entry name" value="HPT"/>
    <property type="match status" value="2"/>
</dbReference>
<dbReference type="AlphaFoldDB" id="A0A9J6RHE0"/>
<evidence type="ECO:0000313" key="25">
    <source>
        <dbReference type="Proteomes" id="UP001069090"/>
    </source>
</evidence>
<evidence type="ECO:0000256" key="15">
    <source>
        <dbReference type="ARBA" id="ARBA00023306"/>
    </source>
</evidence>
<keyword evidence="10" id="KW-0418">Kinase</keyword>
<evidence type="ECO:0000256" key="10">
    <source>
        <dbReference type="ARBA" id="ARBA00022777"/>
    </source>
</evidence>
<dbReference type="PROSITE" id="PS50112">
    <property type="entry name" value="PAS"/>
    <property type="match status" value="1"/>
</dbReference>
<evidence type="ECO:0000256" key="2">
    <source>
        <dbReference type="ARBA" id="ARBA00004429"/>
    </source>
</evidence>
<dbReference type="InterPro" id="IPR005467">
    <property type="entry name" value="His_kinase_dom"/>
</dbReference>
<dbReference type="InterPro" id="IPR013656">
    <property type="entry name" value="PAS_4"/>
</dbReference>
<evidence type="ECO:0000256" key="9">
    <source>
        <dbReference type="ARBA" id="ARBA00022741"/>
    </source>
</evidence>
<evidence type="ECO:0000256" key="4">
    <source>
        <dbReference type="ARBA" id="ARBA00022475"/>
    </source>
</evidence>
<dbReference type="InterPro" id="IPR036641">
    <property type="entry name" value="HPT_dom_sf"/>
</dbReference>
<evidence type="ECO:0000256" key="8">
    <source>
        <dbReference type="ARBA" id="ARBA00022692"/>
    </source>
</evidence>
<evidence type="ECO:0000259" key="21">
    <source>
        <dbReference type="PROSITE" id="PS50110"/>
    </source>
</evidence>
<dbReference type="InterPro" id="IPR004358">
    <property type="entry name" value="Sig_transdc_His_kin-like_C"/>
</dbReference>
<feature type="region of interest" description="Disordered" evidence="18">
    <location>
        <begin position="834"/>
        <end position="861"/>
    </location>
</feature>
<evidence type="ECO:0000259" key="20">
    <source>
        <dbReference type="PROSITE" id="PS50109"/>
    </source>
</evidence>
<dbReference type="CDD" id="cd00130">
    <property type="entry name" value="PAS"/>
    <property type="match status" value="1"/>
</dbReference>
<dbReference type="EC" id="2.7.13.3" evidence="3"/>
<evidence type="ECO:0000256" key="16">
    <source>
        <dbReference type="PROSITE-ProRule" id="PRU00110"/>
    </source>
</evidence>
<dbReference type="SMART" id="SM00091">
    <property type="entry name" value="PAS"/>
    <property type="match status" value="1"/>
</dbReference>
<evidence type="ECO:0000259" key="23">
    <source>
        <dbReference type="PROSITE" id="PS50894"/>
    </source>
</evidence>
<keyword evidence="25" id="KW-1185">Reference proteome</keyword>
<dbReference type="SUPFAM" id="SSF47384">
    <property type="entry name" value="Homodimeric domain of signal transducing histidine kinase"/>
    <property type="match status" value="1"/>
</dbReference>
<feature type="domain" description="PAS" evidence="22">
    <location>
        <begin position="185"/>
        <end position="236"/>
    </location>
</feature>
<evidence type="ECO:0000256" key="17">
    <source>
        <dbReference type="PROSITE-ProRule" id="PRU00169"/>
    </source>
</evidence>
<dbReference type="SMART" id="SM00073">
    <property type="entry name" value="HPT"/>
    <property type="match status" value="2"/>
</dbReference>
<dbReference type="CDD" id="cd16922">
    <property type="entry name" value="HATPase_EvgS-ArcB-TorS-like"/>
    <property type="match status" value="1"/>
</dbReference>
<evidence type="ECO:0000256" key="13">
    <source>
        <dbReference type="ARBA" id="ARBA00023012"/>
    </source>
</evidence>
<evidence type="ECO:0000256" key="18">
    <source>
        <dbReference type="SAM" id="MobiDB-lite"/>
    </source>
</evidence>
<keyword evidence="13" id="KW-0902">Two-component regulatory system</keyword>
<feature type="modified residue" description="Phosphohistidine" evidence="16">
    <location>
        <position position="904"/>
    </location>
</feature>
<dbReference type="Gene3D" id="3.40.50.2300">
    <property type="match status" value="1"/>
</dbReference>
<organism evidence="24 25">
    <name type="scientific">Dasania phycosphaerae</name>
    <dbReference type="NCBI Taxonomy" id="2950436"/>
    <lineage>
        <taxon>Bacteria</taxon>
        <taxon>Pseudomonadati</taxon>
        <taxon>Pseudomonadota</taxon>
        <taxon>Gammaproteobacteria</taxon>
        <taxon>Cellvibrionales</taxon>
        <taxon>Spongiibacteraceae</taxon>
        <taxon>Dasania</taxon>
    </lineage>
</organism>
<dbReference type="PRINTS" id="PR00344">
    <property type="entry name" value="BCTRLSENSOR"/>
</dbReference>
<feature type="domain" description="HPt" evidence="23">
    <location>
        <begin position="865"/>
        <end position="960"/>
    </location>
</feature>
<comment type="catalytic activity">
    <reaction evidence="1">
        <text>ATP + protein L-histidine = ADP + protein N-phospho-L-histidine.</text>
        <dbReference type="EC" id="2.7.13.3"/>
    </reaction>
</comment>
<dbReference type="Pfam" id="PF08448">
    <property type="entry name" value="PAS_4"/>
    <property type="match status" value="1"/>
</dbReference>
<dbReference type="InterPro" id="IPR011006">
    <property type="entry name" value="CheY-like_superfamily"/>
</dbReference>
<feature type="modified residue" description="4-aspartylphosphate" evidence="17">
    <location>
        <position position="642"/>
    </location>
</feature>
<dbReference type="GO" id="GO:0009927">
    <property type="term" value="F:histidine phosphotransfer kinase activity"/>
    <property type="evidence" value="ECO:0007669"/>
    <property type="project" value="TreeGrafter"/>
</dbReference>
<evidence type="ECO:0000256" key="11">
    <source>
        <dbReference type="ARBA" id="ARBA00022840"/>
    </source>
</evidence>
<dbReference type="Gene3D" id="3.30.450.20">
    <property type="entry name" value="PAS domain"/>
    <property type="match status" value="1"/>
</dbReference>
<keyword evidence="6 17" id="KW-0597">Phosphoprotein</keyword>
<keyword evidence="9" id="KW-0547">Nucleotide-binding</keyword>
<proteinExistence type="predicted"/>
<dbReference type="GO" id="GO:0005886">
    <property type="term" value="C:plasma membrane"/>
    <property type="evidence" value="ECO:0007669"/>
    <property type="project" value="UniProtKB-SubCell"/>
</dbReference>
<dbReference type="SMART" id="SM00387">
    <property type="entry name" value="HATPase_c"/>
    <property type="match status" value="1"/>
</dbReference>
<reference evidence="24 25" key="1">
    <citation type="submission" date="2022-12" db="EMBL/GenBank/DDBJ databases">
        <title>Dasania phycosphaerae sp. nov., isolated from particulate material of the south coast of Korea.</title>
        <authorList>
            <person name="Jiang Y."/>
        </authorList>
    </citation>
    <scope>NUCLEOTIDE SEQUENCE [LARGE SCALE GENOMIC DNA]</scope>
    <source>
        <strain evidence="24 25">GY-19</strain>
    </source>
</reference>
<keyword evidence="15" id="KW-0131">Cell cycle</keyword>
<dbReference type="Pfam" id="PF00512">
    <property type="entry name" value="HisKA"/>
    <property type="match status" value="1"/>
</dbReference>
<gene>
    <name evidence="24" type="ORF">O0V09_01565</name>
</gene>
<feature type="transmembrane region" description="Helical" evidence="19">
    <location>
        <begin position="145"/>
        <end position="172"/>
    </location>
</feature>
<dbReference type="GO" id="GO:0000155">
    <property type="term" value="F:phosphorelay sensor kinase activity"/>
    <property type="evidence" value="ECO:0007669"/>
    <property type="project" value="InterPro"/>
</dbReference>
<feature type="modified residue" description="Phosphohistidine" evidence="16">
    <location>
        <position position="783"/>
    </location>
</feature>
<keyword evidence="14 19" id="KW-0472">Membrane</keyword>
<dbReference type="PROSITE" id="PS50110">
    <property type="entry name" value="RESPONSE_REGULATORY"/>
    <property type="match status" value="1"/>
</dbReference>
<keyword evidence="4" id="KW-1003">Cell membrane</keyword>
<accession>A0A9J6RHE0</accession>
<dbReference type="FunFam" id="1.10.287.130:FF:000038">
    <property type="entry name" value="Sensory transduction histidine kinase"/>
    <property type="match status" value="1"/>
</dbReference>
<dbReference type="SUPFAM" id="SSF47226">
    <property type="entry name" value="Histidine-containing phosphotransfer domain, HPT domain"/>
    <property type="match status" value="2"/>
</dbReference>
<dbReference type="SUPFAM" id="SSF52172">
    <property type="entry name" value="CheY-like"/>
    <property type="match status" value="1"/>
</dbReference>
<dbReference type="InterPro" id="IPR036890">
    <property type="entry name" value="HATPase_C_sf"/>
</dbReference>
<dbReference type="Gene3D" id="1.20.120.160">
    <property type="entry name" value="HPT domain"/>
    <property type="match status" value="2"/>
</dbReference>
<dbReference type="InterPro" id="IPR003661">
    <property type="entry name" value="HisK_dim/P_dom"/>
</dbReference>
<name>A0A9J6RHE0_9GAMM</name>
<evidence type="ECO:0000256" key="19">
    <source>
        <dbReference type="SAM" id="Phobius"/>
    </source>
</evidence>
<dbReference type="InterPro" id="IPR001789">
    <property type="entry name" value="Sig_transdc_resp-reg_receiver"/>
</dbReference>
<feature type="domain" description="Response regulatory" evidence="21">
    <location>
        <begin position="593"/>
        <end position="707"/>
    </location>
</feature>
<dbReference type="RefSeq" id="WP_258330015.1">
    <property type="nucleotide sequence ID" value="NZ_JAPTGG010000001.1"/>
</dbReference>
<sequence length="960" mass="105109">MQFLKQFLKTNGTTLRLAMGQCSVLITLLLVAAFFGLIPNRDQAIIDGRVAVAEAIVSNASIFITRSDISRMEANLRLVLSRNPEILSAAIRRGESKAIVTVGEHAEHWKLEGDANSQLVVPIWEGESQWGQIELRFEPLRPQGFFGFMLEPVFLLIAFLSFTCFILFFLYLRKMLKDLDPSQAVPDRVRSALDTMAEGLLVLDAKQNIVLANEAFSGLVKLSSEQLFGKSVAMFEWLAADGGALKKDELPWTLALKNCEAQKGRAIKLVVPGQTNRTFLTNCSPVLTSDEKAGGVLISFDDITELEEKEQQLRQSKLEADQANQAKSDFLANMSHEIRTPMNAIMGFTEVLKRAYKTRSSDRLESENLKYLNTIASSSKHLLELINDILDLSKVEAGQVEVETLPCALHSIIQDVVQVMAVKAQEKNLSLEFIPEGPFPASIASDPSRLRQILTNLIGNAIKFTEQGGVKVVTRLVPTGADAVVEIDVLDTGIGMTEQQASAIFSPFVQADTSITRRFGGTGLGLTISKRFAEALGGDIVVSSAPGKGSCFTTRINAGDISGVAMLSVEELLQAAEPVEAHVNGQWQFPAAKILVVDDGQENRDLLSVVLSDLGLEVYTGEDGQQALDQLAKHSFDLVLMDVQMPVMDGFTAARRMREQGLAIPVIALTADAMKGAKEKCLAAGYSDYMSKPINIDQLTELLAQKLNGQWLEQEPGHVEAGPADEQVQAATDNSPIVSSLAGGNHRFQTIIDKFIQRLQQQMATIEQALEQDDYKALKDLGHWLKGSAGSVGFHHFDEPGDELEQLAKQGDKQGLIKVVAEIKALTARLTLPSDNAPNASVEQSTSNQLEQPSLPKSVTSSLAANPKLRPIVEKFVLRLATQLDEMDSVIEQQNFVALSDLAHWLKGSAGTAGFNDFTDIAAELELAAKDQDIEKIRKEMKLIRVLFERIEMNTIKDMV</sequence>
<keyword evidence="11" id="KW-0067">ATP-binding</keyword>
<evidence type="ECO:0000256" key="7">
    <source>
        <dbReference type="ARBA" id="ARBA00022679"/>
    </source>
</evidence>
<feature type="transmembrane region" description="Helical" evidence="19">
    <location>
        <begin position="18"/>
        <end position="38"/>
    </location>
</feature>
<evidence type="ECO:0000313" key="24">
    <source>
        <dbReference type="EMBL" id="MCZ0863867.1"/>
    </source>
</evidence>
<protein>
    <recommendedName>
        <fullName evidence="3">histidine kinase</fullName>
        <ecNumber evidence="3">2.7.13.3</ecNumber>
    </recommendedName>
</protein>
<dbReference type="InterPro" id="IPR003594">
    <property type="entry name" value="HATPase_dom"/>
</dbReference>
<evidence type="ECO:0000256" key="1">
    <source>
        <dbReference type="ARBA" id="ARBA00000085"/>
    </source>
</evidence>
<dbReference type="SUPFAM" id="SSF55874">
    <property type="entry name" value="ATPase domain of HSP90 chaperone/DNA topoisomerase II/histidine kinase"/>
    <property type="match status" value="1"/>
</dbReference>
<dbReference type="InterPro" id="IPR036097">
    <property type="entry name" value="HisK_dim/P_sf"/>
</dbReference>
<dbReference type="InterPro" id="IPR000014">
    <property type="entry name" value="PAS"/>
</dbReference>
<keyword evidence="7" id="KW-0808">Transferase</keyword>
<dbReference type="SMART" id="SM00388">
    <property type="entry name" value="HisKA"/>
    <property type="match status" value="1"/>
</dbReference>
<dbReference type="Pfam" id="PF01627">
    <property type="entry name" value="Hpt"/>
    <property type="match status" value="2"/>
</dbReference>
<evidence type="ECO:0000259" key="22">
    <source>
        <dbReference type="PROSITE" id="PS50112"/>
    </source>
</evidence>
<dbReference type="FunFam" id="3.30.565.10:FF:000010">
    <property type="entry name" value="Sensor histidine kinase RcsC"/>
    <property type="match status" value="1"/>
</dbReference>
<dbReference type="InterPro" id="IPR008207">
    <property type="entry name" value="Sig_transdc_His_kin_Hpt_dom"/>
</dbReference>
<dbReference type="SMART" id="SM00448">
    <property type="entry name" value="REC"/>
    <property type="match status" value="1"/>
</dbReference>
<dbReference type="InterPro" id="IPR035965">
    <property type="entry name" value="PAS-like_dom_sf"/>
</dbReference>
<evidence type="ECO:0000256" key="14">
    <source>
        <dbReference type="ARBA" id="ARBA00023136"/>
    </source>
</evidence>
<comment type="caution">
    <text evidence="24">The sequence shown here is derived from an EMBL/GenBank/DDBJ whole genome shotgun (WGS) entry which is preliminary data.</text>
</comment>
<dbReference type="CDD" id="cd00088">
    <property type="entry name" value="HPT"/>
    <property type="match status" value="1"/>
</dbReference>
<dbReference type="CDD" id="cd00082">
    <property type="entry name" value="HisKA"/>
    <property type="match status" value="1"/>
</dbReference>
<dbReference type="PANTHER" id="PTHR43047">
    <property type="entry name" value="TWO-COMPONENT HISTIDINE PROTEIN KINASE"/>
    <property type="match status" value="1"/>
</dbReference>
<dbReference type="EMBL" id="JAPTGG010000001">
    <property type="protein sequence ID" value="MCZ0863867.1"/>
    <property type="molecule type" value="Genomic_DNA"/>
</dbReference>
<evidence type="ECO:0000256" key="12">
    <source>
        <dbReference type="ARBA" id="ARBA00022989"/>
    </source>
</evidence>
<keyword evidence="5" id="KW-0997">Cell inner membrane</keyword>
<dbReference type="PROSITE" id="PS50109">
    <property type="entry name" value="HIS_KIN"/>
    <property type="match status" value="1"/>
</dbReference>
<keyword evidence="8 19" id="KW-0812">Transmembrane</keyword>
<dbReference type="Gene3D" id="3.30.565.10">
    <property type="entry name" value="Histidine kinase-like ATPase, C-terminal domain"/>
    <property type="match status" value="1"/>
</dbReference>
<dbReference type="Pfam" id="PF00072">
    <property type="entry name" value="Response_reg"/>
    <property type="match status" value="1"/>
</dbReference>
<dbReference type="CDD" id="cd17546">
    <property type="entry name" value="REC_hyHK_CKI1_RcsC-like"/>
    <property type="match status" value="1"/>
</dbReference>